<name>A0A2K3MPY0_TRIPR</name>
<evidence type="ECO:0000313" key="1">
    <source>
        <dbReference type="EMBL" id="PNX92870.1"/>
    </source>
</evidence>
<accession>A0A2K3MPY0</accession>
<sequence length="86" mass="9850">MQQGFLNHAKMFERFLVSYLPFIKSTGDTNHKVQNALYDVSDRYYAVGDDLSMLEADLAISVGNEAVLEDEIHRVKGKLFQLLKKK</sequence>
<gene>
    <name evidence="1" type="ORF">L195_g016013</name>
</gene>
<comment type="caution">
    <text evidence="1">The sequence shown here is derived from an EMBL/GenBank/DDBJ whole genome shotgun (WGS) entry which is preliminary data.</text>
</comment>
<dbReference type="Proteomes" id="UP000236291">
    <property type="component" value="Unassembled WGS sequence"/>
</dbReference>
<dbReference type="AlphaFoldDB" id="A0A2K3MPY0"/>
<organism evidence="1 2">
    <name type="scientific">Trifolium pratense</name>
    <name type="common">Red clover</name>
    <dbReference type="NCBI Taxonomy" id="57577"/>
    <lineage>
        <taxon>Eukaryota</taxon>
        <taxon>Viridiplantae</taxon>
        <taxon>Streptophyta</taxon>
        <taxon>Embryophyta</taxon>
        <taxon>Tracheophyta</taxon>
        <taxon>Spermatophyta</taxon>
        <taxon>Magnoliopsida</taxon>
        <taxon>eudicotyledons</taxon>
        <taxon>Gunneridae</taxon>
        <taxon>Pentapetalae</taxon>
        <taxon>rosids</taxon>
        <taxon>fabids</taxon>
        <taxon>Fabales</taxon>
        <taxon>Fabaceae</taxon>
        <taxon>Papilionoideae</taxon>
        <taxon>50 kb inversion clade</taxon>
        <taxon>NPAAA clade</taxon>
        <taxon>Hologalegina</taxon>
        <taxon>IRL clade</taxon>
        <taxon>Trifolieae</taxon>
        <taxon>Trifolium</taxon>
    </lineage>
</organism>
<reference evidence="1 2" key="1">
    <citation type="journal article" date="2014" name="Am. J. Bot.">
        <title>Genome assembly and annotation for red clover (Trifolium pratense; Fabaceae).</title>
        <authorList>
            <person name="Istvanek J."/>
            <person name="Jaros M."/>
            <person name="Krenek A."/>
            <person name="Repkova J."/>
        </authorList>
    </citation>
    <scope>NUCLEOTIDE SEQUENCE [LARGE SCALE GENOMIC DNA]</scope>
    <source>
        <strain evidence="2">cv. Tatra</strain>
        <tissue evidence="1">Young leaves</tissue>
    </source>
</reference>
<dbReference type="EMBL" id="ASHM01010979">
    <property type="protein sequence ID" value="PNX92870.1"/>
    <property type="molecule type" value="Genomic_DNA"/>
</dbReference>
<proteinExistence type="predicted"/>
<protein>
    <submittedName>
        <fullName evidence="1">Uncharacterized protein</fullName>
    </submittedName>
</protein>
<reference evidence="1 2" key="2">
    <citation type="journal article" date="2017" name="Front. Plant Sci.">
        <title>Gene Classification and Mining of Molecular Markers Useful in Red Clover (Trifolium pratense) Breeding.</title>
        <authorList>
            <person name="Istvanek J."/>
            <person name="Dluhosova J."/>
            <person name="Dluhos P."/>
            <person name="Patkova L."/>
            <person name="Nedelnik J."/>
            <person name="Repkova J."/>
        </authorList>
    </citation>
    <scope>NUCLEOTIDE SEQUENCE [LARGE SCALE GENOMIC DNA]</scope>
    <source>
        <strain evidence="2">cv. Tatra</strain>
        <tissue evidence="1">Young leaves</tissue>
    </source>
</reference>
<evidence type="ECO:0000313" key="2">
    <source>
        <dbReference type="Proteomes" id="UP000236291"/>
    </source>
</evidence>